<dbReference type="PROSITE" id="PS51352">
    <property type="entry name" value="THIOREDOXIN_2"/>
    <property type="match status" value="1"/>
</dbReference>
<dbReference type="InterPro" id="IPR036249">
    <property type="entry name" value="Thioredoxin-like_sf"/>
</dbReference>
<dbReference type="EMBL" id="FWFS01000011">
    <property type="protein sequence ID" value="SLN62704.1"/>
    <property type="molecule type" value="Genomic_DNA"/>
</dbReference>
<feature type="domain" description="Thioredoxin" evidence="2">
    <location>
        <begin position="20"/>
        <end position="140"/>
    </location>
</feature>
<name>A0A1Y5TIF5_9RHOB</name>
<keyword evidence="1" id="KW-0732">Signal</keyword>
<feature type="signal peptide" evidence="1">
    <location>
        <begin position="1"/>
        <end position="22"/>
    </location>
</feature>
<feature type="chain" id="PRO_5010992553" evidence="1">
    <location>
        <begin position="23"/>
        <end position="140"/>
    </location>
</feature>
<dbReference type="Proteomes" id="UP000193862">
    <property type="component" value="Unassembled WGS sequence"/>
</dbReference>
<sequence length="140" mass="15165">MQRRAFLISAATLVAVPQLGLAADPAPERVFYSPGVVETALAEGKVVFLDFWASWCSTCAAQDRVMAALKAQNPAYAQKVTFITVDWDDYGRAPIARDLNIPRRSTLVALQGDTELGRIVAGTARDDIKALMDKALNAAR</sequence>
<evidence type="ECO:0000259" key="2">
    <source>
        <dbReference type="PROSITE" id="PS51352"/>
    </source>
</evidence>
<dbReference type="RefSeq" id="WP_085837664.1">
    <property type="nucleotide sequence ID" value="NZ_FWFS01000011.1"/>
</dbReference>
<proteinExistence type="predicted"/>
<evidence type="ECO:0000256" key="1">
    <source>
        <dbReference type="SAM" id="SignalP"/>
    </source>
</evidence>
<evidence type="ECO:0000313" key="3">
    <source>
        <dbReference type="EMBL" id="SLN62704.1"/>
    </source>
</evidence>
<evidence type="ECO:0000313" key="4">
    <source>
        <dbReference type="Proteomes" id="UP000193862"/>
    </source>
</evidence>
<dbReference type="Pfam" id="PF00085">
    <property type="entry name" value="Thioredoxin"/>
    <property type="match status" value="1"/>
</dbReference>
<accession>A0A1Y5TIF5</accession>
<dbReference type="Gene3D" id="3.40.30.10">
    <property type="entry name" value="Glutaredoxin"/>
    <property type="match status" value="1"/>
</dbReference>
<organism evidence="3 4">
    <name type="scientific">Aquimixticola soesokkakensis</name>
    <dbReference type="NCBI Taxonomy" id="1519096"/>
    <lineage>
        <taxon>Bacteria</taxon>
        <taxon>Pseudomonadati</taxon>
        <taxon>Pseudomonadota</taxon>
        <taxon>Alphaproteobacteria</taxon>
        <taxon>Rhodobacterales</taxon>
        <taxon>Paracoccaceae</taxon>
        <taxon>Aquimixticola</taxon>
    </lineage>
</organism>
<dbReference type="SUPFAM" id="SSF52833">
    <property type="entry name" value="Thioredoxin-like"/>
    <property type="match status" value="1"/>
</dbReference>
<reference evidence="3 4" key="1">
    <citation type="submission" date="2017-03" db="EMBL/GenBank/DDBJ databases">
        <authorList>
            <person name="Afonso C.L."/>
            <person name="Miller P.J."/>
            <person name="Scott M.A."/>
            <person name="Spackman E."/>
            <person name="Goraichik I."/>
            <person name="Dimitrov K.M."/>
            <person name="Suarez D.L."/>
            <person name="Swayne D.E."/>
        </authorList>
    </citation>
    <scope>NUCLEOTIDE SEQUENCE [LARGE SCALE GENOMIC DNA]</scope>
    <source>
        <strain evidence="3 4">CECT 8620</strain>
    </source>
</reference>
<gene>
    <name evidence="3" type="primary">trxA_2</name>
    <name evidence="3" type="ORF">AQS8620_02852</name>
</gene>
<keyword evidence="4" id="KW-1185">Reference proteome</keyword>
<dbReference type="OrthoDB" id="7950124at2"/>
<protein>
    <submittedName>
        <fullName evidence="3">Thioredoxin</fullName>
    </submittedName>
</protein>
<dbReference type="CDD" id="cd02947">
    <property type="entry name" value="TRX_family"/>
    <property type="match status" value="1"/>
</dbReference>
<dbReference type="AlphaFoldDB" id="A0A1Y5TIF5"/>
<dbReference type="InterPro" id="IPR013766">
    <property type="entry name" value="Thioredoxin_domain"/>
</dbReference>